<name>A0A1R4KJS0_9LACT</name>
<dbReference type="InterPro" id="IPR010724">
    <property type="entry name" value="RepA_N"/>
</dbReference>
<keyword evidence="2" id="KW-0560">Oxidoreductase</keyword>
<gene>
    <name evidence="2" type="ORF">FM115_10605</name>
</gene>
<evidence type="ECO:0000259" key="1">
    <source>
        <dbReference type="Pfam" id="PF06970"/>
    </source>
</evidence>
<keyword evidence="2" id="KW-0830">Ubiquinone</keyword>
<sequence>MSGFNFYKADNVYANLFFRFPRALMYNEKYKDLSAEAKLAYMVLKDRLEYSLQNNWFDEDNNIFFIFTNKELRDLFSCSEHKAIKIKKELEQVNLLFQKKMGFDPKSKTNLPNRLYLGNLDVQATEVYIRDKKEGQTLDTSGTAKNAVRQKEGQTLDTNGTAKNAVNLYKESFKDIKDIKDSADYELQRKLIEKSINKTANDKTTENDLIEQYIDNHALNLLYGDLIISNIRKYSFGSFDTFVLYVSKMIFAHKAVEKELDFEFGIFPEVNSSAESMQRELSQVFWRCIQQARMGKTEKIDNYLFISFKNAFNDFGKTLLHRKEETRYPEVPLVNWLKNSN</sequence>
<feature type="domain" description="Replication initiator A N-terminal" evidence="1">
    <location>
        <begin position="16"/>
        <end position="90"/>
    </location>
</feature>
<evidence type="ECO:0000313" key="2">
    <source>
        <dbReference type="EMBL" id="SJN44475.1"/>
    </source>
</evidence>
<accession>A0A1R4KJS0</accession>
<proteinExistence type="predicted"/>
<dbReference type="AlphaFoldDB" id="A0A1R4KJS0"/>
<dbReference type="Pfam" id="PF06970">
    <property type="entry name" value="RepA_N"/>
    <property type="match status" value="1"/>
</dbReference>
<dbReference type="GO" id="GO:0004174">
    <property type="term" value="F:electron-transferring-flavoprotein dehydrogenase activity"/>
    <property type="evidence" value="ECO:0007669"/>
    <property type="project" value="UniProtKB-EC"/>
</dbReference>
<dbReference type="RefSeq" id="WP_087060047.1">
    <property type="nucleotide sequence ID" value="NZ_FUKW01000150.1"/>
</dbReference>
<evidence type="ECO:0000313" key="3">
    <source>
        <dbReference type="Proteomes" id="UP000195611"/>
    </source>
</evidence>
<dbReference type="EMBL" id="FUKW01000150">
    <property type="protein sequence ID" value="SJN44475.1"/>
    <property type="molecule type" value="Genomic_DNA"/>
</dbReference>
<dbReference type="Proteomes" id="UP000195611">
    <property type="component" value="Unassembled WGS sequence"/>
</dbReference>
<protein>
    <submittedName>
        <fullName evidence="2">Electron transfer flavoprotein-ubiquinone oxidoreductase</fullName>
        <ecNumber evidence="2">1.5.5.1</ecNumber>
    </submittedName>
</protein>
<dbReference type="EC" id="1.5.5.1" evidence="2"/>
<organism evidence="2 3">
    <name type="scientific">Marinilactibacillus psychrotolerans 42ea</name>
    <dbReference type="NCBI Taxonomy" id="1255609"/>
    <lineage>
        <taxon>Bacteria</taxon>
        <taxon>Bacillati</taxon>
        <taxon>Bacillota</taxon>
        <taxon>Bacilli</taxon>
        <taxon>Lactobacillales</taxon>
        <taxon>Carnobacteriaceae</taxon>
        <taxon>Marinilactibacillus</taxon>
    </lineage>
</organism>
<reference evidence="2 3" key="1">
    <citation type="submission" date="2017-02" db="EMBL/GenBank/DDBJ databases">
        <authorList>
            <person name="Peterson S.W."/>
        </authorList>
    </citation>
    <scope>NUCLEOTIDE SEQUENCE [LARGE SCALE GENOMIC DNA]</scope>
    <source>
        <strain evidence="2 3">42ea</strain>
    </source>
</reference>